<accession>Q21TW7</accession>
<dbReference type="HOGENOM" id="CLU_1218963_0_0_4"/>
<sequence>MGRFVLFIEVVRAMDYWGIHAQSASSDKEGAEHSLDLMYWGWNRAVSELFEPLEQPGFPLMESTPRSRGFAARLMQELGKVSLLRRVADMNERGIMEVARDGNEFQIRMTEDAKAQFADSIESDRLKDTEELLPSASTGWKMASIQNFLRYPGMPGSYFARPESLTRRWLRGDIEELTKTLIRPWDSGHGIMVAYDARIEVDEHYMAEALDLATVWREDSGIHMPFS</sequence>
<dbReference type="KEGG" id="rfr:Rfer_3076"/>
<gene>
    <name evidence="1" type="ordered locus">Rfer_3076</name>
</gene>
<proteinExistence type="predicted"/>
<evidence type="ECO:0000313" key="1">
    <source>
        <dbReference type="EMBL" id="ABD70786.1"/>
    </source>
</evidence>
<evidence type="ECO:0000313" key="2">
    <source>
        <dbReference type="Proteomes" id="UP000008332"/>
    </source>
</evidence>
<dbReference type="EMBL" id="CP000267">
    <property type="protein sequence ID" value="ABD70786.1"/>
    <property type="molecule type" value="Genomic_DNA"/>
</dbReference>
<dbReference type="AlphaFoldDB" id="Q21TW7"/>
<keyword evidence="2" id="KW-1185">Reference proteome</keyword>
<reference evidence="2" key="1">
    <citation type="submission" date="2006-02" db="EMBL/GenBank/DDBJ databases">
        <title>Complete sequence of chromosome of Rhodoferax ferrireducens DSM 15236.</title>
        <authorList>
            <person name="Copeland A."/>
            <person name="Lucas S."/>
            <person name="Lapidus A."/>
            <person name="Barry K."/>
            <person name="Detter J.C."/>
            <person name="Glavina del Rio T."/>
            <person name="Hammon N."/>
            <person name="Israni S."/>
            <person name="Pitluck S."/>
            <person name="Brettin T."/>
            <person name="Bruce D."/>
            <person name="Han C."/>
            <person name="Tapia R."/>
            <person name="Gilna P."/>
            <person name="Kiss H."/>
            <person name="Schmutz J."/>
            <person name="Larimer F."/>
            <person name="Land M."/>
            <person name="Kyrpides N."/>
            <person name="Ivanova N."/>
            <person name="Richardson P."/>
        </authorList>
    </citation>
    <scope>NUCLEOTIDE SEQUENCE [LARGE SCALE GENOMIC DNA]</scope>
    <source>
        <strain evidence="2">ATCC BAA-621 / DSM 15236 / T118</strain>
    </source>
</reference>
<dbReference type="STRING" id="338969.Rfer_3076"/>
<dbReference type="eggNOG" id="ENOG502Z9HH">
    <property type="taxonomic scope" value="Bacteria"/>
</dbReference>
<dbReference type="Proteomes" id="UP000008332">
    <property type="component" value="Chromosome"/>
</dbReference>
<organism evidence="1 2">
    <name type="scientific">Albidiferax ferrireducens (strain ATCC BAA-621 / DSM 15236 / T118)</name>
    <name type="common">Rhodoferax ferrireducens</name>
    <dbReference type="NCBI Taxonomy" id="338969"/>
    <lineage>
        <taxon>Bacteria</taxon>
        <taxon>Pseudomonadati</taxon>
        <taxon>Pseudomonadota</taxon>
        <taxon>Betaproteobacteria</taxon>
        <taxon>Burkholderiales</taxon>
        <taxon>Comamonadaceae</taxon>
        <taxon>Rhodoferax</taxon>
    </lineage>
</organism>
<name>Q21TW7_ALBFT</name>
<protein>
    <submittedName>
        <fullName evidence="1">Uncharacterized protein</fullName>
    </submittedName>
</protein>